<dbReference type="AlphaFoldDB" id="I4D7V4"/>
<sequence>METLFHNDSRINEWIDQIIERIFTVCLLKGLDAETEFNKGCQIVAKLTSLLQSIALFPAEYLEDGVKQLIEQRLPDARIINNFESFDDIKKRMLSEGTAQAIQTTTKENISEAEISSVTSEREENITGSVSFNDQDPRIESEEALSKKKHEEGIEGIESASPVFAVVNEVNKDRQETEQGFTEAAGILEREKELADNVQELQHNLEGLESSNEAIQHDLVILNNDDNNITFQRKNELQEALISAESSCEPNQENRLKNVLQTIFPGKSIQWNIKVMNQSVFAQVEDLLICLHETEKSCDIKLLNRQGWKVLICNSDDLMFPRRLERGIRQISRQKQKQPLN</sequence>
<keyword evidence="1" id="KW-0175">Coiled coil</keyword>
<dbReference type="OrthoDB" id="1793045at2"/>
<organism evidence="2 3">
    <name type="scientific">Desulfosporosinus acidiphilus (strain DSM 22704 / JCM 16185 / SJ4)</name>
    <dbReference type="NCBI Taxonomy" id="646529"/>
    <lineage>
        <taxon>Bacteria</taxon>
        <taxon>Bacillati</taxon>
        <taxon>Bacillota</taxon>
        <taxon>Clostridia</taxon>
        <taxon>Eubacteriales</taxon>
        <taxon>Desulfitobacteriaceae</taxon>
        <taxon>Desulfosporosinus</taxon>
    </lineage>
</organism>
<feature type="coiled-coil region" evidence="1">
    <location>
        <begin position="191"/>
        <end position="225"/>
    </location>
</feature>
<reference evidence="2 3" key="1">
    <citation type="journal article" date="2012" name="J. Bacteriol.">
        <title>Complete genome sequences of Desulfosporosinus orientis DSM765T, Desulfosporosinus youngiae DSM17734T, Desulfosporosinus meridiei DSM13257T, and Desulfosporosinus acidiphilus DSM22704T.</title>
        <authorList>
            <person name="Pester M."/>
            <person name="Brambilla E."/>
            <person name="Alazard D."/>
            <person name="Rattei T."/>
            <person name="Weinmaier T."/>
            <person name="Han J."/>
            <person name="Lucas S."/>
            <person name="Lapidus A."/>
            <person name="Cheng J.F."/>
            <person name="Goodwin L."/>
            <person name="Pitluck S."/>
            <person name="Peters L."/>
            <person name="Ovchinnikova G."/>
            <person name="Teshima H."/>
            <person name="Detter J.C."/>
            <person name="Han C.S."/>
            <person name="Tapia R."/>
            <person name="Land M.L."/>
            <person name="Hauser L."/>
            <person name="Kyrpides N.C."/>
            <person name="Ivanova N.N."/>
            <person name="Pagani I."/>
            <person name="Huntmann M."/>
            <person name="Wei C.L."/>
            <person name="Davenport K.W."/>
            <person name="Daligault H."/>
            <person name="Chain P.S."/>
            <person name="Chen A."/>
            <person name="Mavromatis K."/>
            <person name="Markowitz V."/>
            <person name="Szeto E."/>
            <person name="Mikhailova N."/>
            <person name="Pati A."/>
            <person name="Wagner M."/>
            <person name="Woyke T."/>
            <person name="Ollivier B."/>
            <person name="Klenk H.P."/>
            <person name="Spring S."/>
            <person name="Loy A."/>
        </authorList>
    </citation>
    <scope>NUCLEOTIDE SEQUENCE [LARGE SCALE GENOMIC DNA]</scope>
    <source>
        <strain evidence="3">DSM 22704 / JCM 16185 / SJ4</strain>
    </source>
</reference>
<dbReference type="EMBL" id="CP003639">
    <property type="protein sequence ID" value="AFM41878.1"/>
    <property type="molecule type" value="Genomic_DNA"/>
</dbReference>
<dbReference type="Proteomes" id="UP000002892">
    <property type="component" value="Chromosome"/>
</dbReference>
<dbReference type="STRING" id="646529.Desaci_2968"/>
<name>I4D7V4_DESAJ</name>
<proteinExistence type="predicted"/>
<protein>
    <submittedName>
        <fullName evidence="2">Uncharacterized protein</fullName>
    </submittedName>
</protein>
<dbReference type="KEGG" id="dai:Desaci_2968"/>
<dbReference type="RefSeq" id="WP_014827871.1">
    <property type="nucleotide sequence ID" value="NC_018068.1"/>
</dbReference>
<accession>I4D7V4</accession>
<evidence type="ECO:0000256" key="1">
    <source>
        <dbReference type="SAM" id="Coils"/>
    </source>
</evidence>
<gene>
    <name evidence="2" type="ordered locus">Desaci_2968</name>
</gene>
<dbReference type="eggNOG" id="COG3064">
    <property type="taxonomic scope" value="Bacteria"/>
</dbReference>
<keyword evidence="3" id="KW-1185">Reference proteome</keyword>
<dbReference type="HOGENOM" id="CLU_914404_0_0_9"/>
<evidence type="ECO:0000313" key="3">
    <source>
        <dbReference type="Proteomes" id="UP000002892"/>
    </source>
</evidence>
<evidence type="ECO:0000313" key="2">
    <source>
        <dbReference type="EMBL" id="AFM41878.1"/>
    </source>
</evidence>